<evidence type="ECO:0000259" key="1">
    <source>
        <dbReference type="PROSITE" id="PS50994"/>
    </source>
</evidence>
<dbReference type="GO" id="GO:0015074">
    <property type="term" value="P:DNA integration"/>
    <property type="evidence" value="ECO:0007669"/>
    <property type="project" value="InterPro"/>
</dbReference>
<dbReference type="InterPro" id="IPR012337">
    <property type="entry name" value="RNaseH-like_sf"/>
</dbReference>
<protein>
    <recommendedName>
        <fullName evidence="1">Integrase catalytic domain-containing protein</fullName>
    </recommendedName>
</protein>
<dbReference type="InterPro" id="IPR036397">
    <property type="entry name" value="RNaseH_sf"/>
</dbReference>
<proteinExistence type="predicted"/>
<dbReference type="Gene3D" id="3.30.420.10">
    <property type="entry name" value="Ribonuclease H-like superfamily/Ribonuclease H"/>
    <property type="match status" value="1"/>
</dbReference>
<dbReference type="InterPro" id="IPR001584">
    <property type="entry name" value="Integrase_cat-core"/>
</dbReference>
<evidence type="ECO:0000313" key="3">
    <source>
        <dbReference type="Proteomes" id="UP000250369"/>
    </source>
</evidence>
<feature type="domain" description="Integrase catalytic" evidence="1">
    <location>
        <begin position="330"/>
        <end position="536"/>
    </location>
</feature>
<name>A0A329MMH4_9BACL</name>
<dbReference type="GO" id="GO:0003676">
    <property type="term" value="F:nucleic acid binding"/>
    <property type="evidence" value="ECO:0007669"/>
    <property type="project" value="InterPro"/>
</dbReference>
<dbReference type="PROSITE" id="PS50994">
    <property type="entry name" value="INTEGRASE"/>
    <property type="match status" value="1"/>
</dbReference>
<evidence type="ECO:0000313" key="2">
    <source>
        <dbReference type="EMBL" id="RAV19107.1"/>
    </source>
</evidence>
<comment type="caution">
    <text evidence="2">The sequence shown here is derived from an EMBL/GenBank/DDBJ whole genome shotgun (WGS) entry which is preliminary data.</text>
</comment>
<organism evidence="2 3">
    <name type="scientific">Paenibacillus contaminans</name>
    <dbReference type="NCBI Taxonomy" id="450362"/>
    <lineage>
        <taxon>Bacteria</taxon>
        <taxon>Bacillati</taxon>
        <taxon>Bacillota</taxon>
        <taxon>Bacilli</taxon>
        <taxon>Bacillales</taxon>
        <taxon>Paenibacillaceae</taxon>
        <taxon>Paenibacillus</taxon>
    </lineage>
</organism>
<dbReference type="Proteomes" id="UP000250369">
    <property type="component" value="Unassembled WGS sequence"/>
</dbReference>
<gene>
    <name evidence="2" type="ORF">DQG23_21435</name>
</gene>
<keyword evidence="3" id="KW-1185">Reference proteome</keyword>
<dbReference type="AlphaFoldDB" id="A0A329MMH4"/>
<reference evidence="2 3" key="1">
    <citation type="journal article" date="2009" name="Int. J. Syst. Evol. Microbiol.">
        <title>Paenibacillus contaminans sp. nov., isolated from a contaminated laboratory plate.</title>
        <authorList>
            <person name="Chou J.H."/>
            <person name="Lee J.H."/>
            <person name="Lin M.C."/>
            <person name="Chang P.S."/>
            <person name="Arun A.B."/>
            <person name="Young C.C."/>
            <person name="Chen W.M."/>
        </authorList>
    </citation>
    <scope>NUCLEOTIDE SEQUENCE [LARGE SCALE GENOMIC DNA]</scope>
    <source>
        <strain evidence="2 3">CKOBP-6</strain>
    </source>
</reference>
<sequence>MKKSQVTVQFEFLLIQMVTQLLDFCLVEGRQSMKINLRLNSEIQFLGRNHMIVGLKGNTVVLQRSDGNLETHEYNLEQIISDPGFRGGYRLGRKEKEGKFEIPLDKLDKEKRDEVSWKYNLILPVLLLEKIKNGDVKALIEFNERFNTVYLNKNENIKSMSQEELIKRILKKLKKSNRSVSRSTFMRYLNKYRNYQKTRVTRTGSGSECFIRSNDKEYIQRADTYAIEICSPRNPDEVVDIIYTKYPVEYHPIIKTIIENKYLTTRKLKVSKINEILETDCGKAGLKKMPYITVRSLIKQLSERTVSIFRHGRKGIEAYTPTERGYSEKAALYPLHIVQIDHTKLDIIAVSEVSGQPIGRPFITLGIDVYSRTIWCMHLSFDDPSSAKVRKAIIQGLFCKRSKERYSTTNEWPIFGVPSVIYLDNGSDFTSDHVKKMIDETLESEVRYRPRKTPHYGGVIERLMGSINSVLSELPGYTGSNIMDKGDRDPSSEACLTLKQIEQFIIKWIVDVYHFKEHKGLPLECNVPILRYQTGCEEHGNPDFFPPENEEIISLSLLPTSRHPYTRFGITMDHIEYKADNLSHLIGKREIKYNIKYDDDDLTCIYFQLPGTGEYVTVPAVYPSSDVLEGLNRYEWHKVKDDLRAKGLLSRKNKMTDALVEQGRRELREMVEKTYTQKKTSRKMSEKIGFDFSAVAGGSQTQQSSSKKSIESLLQDAKLKYSQRS</sequence>
<accession>A0A329MMH4</accession>
<dbReference type="SUPFAM" id="SSF53098">
    <property type="entry name" value="Ribonuclease H-like"/>
    <property type="match status" value="1"/>
</dbReference>
<dbReference type="EMBL" id="QMFB01000013">
    <property type="protein sequence ID" value="RAV19107.1"/>
    <property type="molecule type" value="Genomic_DNA"/>
</dbReference>